<dbReference type="InterPro" id="IPR038883">
    <property type="entry name" value="AN11006-like"/>
</dbReference>
<evidence type="ECO:0000313" key="2">
    <source>
        <dbReference type="EMBL" id="TGO13596.1"/>
    </source>
</evidence>
<feature type="region of interest" description="Disordered" evidence="1">
    <location>
        <begin position="1"/>
        <end position="26"/>
    </location>
</feature>
<comment type="caution">
    <text evidence="2">The sequence shown here is derived from an EMBL/GenBank/DDBJ whole genome shotgun (WGS) entry which is preliminary data.</text>
</comment>
<keyword evidence="3" id="KW-1185">Reference proteome</keyword>
<dbReference type="Proteomes" id="UP000297777">
    <property type="component" value="Unassembled WGS sequence"/>
</dbReference>
<sequence length="368" mass="42479">MPVTRSAHNKANNNRSRNVAKQVAAKRVVPKKAARKGIKINNKASGSISRPRLLDLPLEIRQLIYKYVLVKENRIEIVSPLDTLSRSHPERRERQPPKGATALLEVSKAVHHDAAQYFYQNNHFVIRISVNALLHRLDKFTLTEKSITRANNHGFRCFLNRVPRFYISCIKELTILISFAFEYFSRWPCGLVSYPMNPSPAYISNSVLGQFQDMTTGTLRRFSSLRVVNVIFNDFYHEMESLELSRRLPHPYHCEQSLFNSFHNLFQYDNLEKITIGMDSNRDPDSYRFCPGHYSYSGGLVLCVIKDSMKRALKNQGGAWESPETNLPQMYIMDDILSSRGRERDCVNMKGFFNDIVISKKEEADAMF</sequence>
<proteinExistence type="predicted"/>
<protein>
    <recommendedName>
        <fullName evidence="4">F-box domain-containing protein</fullName>
    </recommendedName>
</protein>
<name>A0A4Z1EMD3_9HELO</name>
<gene>
    <name evidence="2" type="ORF">BTUL_0067g00390</name>
</gene>
<dbReference type="OrthoDB" id="62952at2759"/>
<evidence type="ECO:0000256" key="1">
    <source>
        <dbReference type="SAM" id="MobiDB-lite"/>
    </source>
</evidence>
<accession>A0A4Z1EMD3</accession>
<dbReference type="PANTHER" id="PTHR42085">
    <property type="entry name" value="F-BOX DOMAIN-CONTAINING PROTEIN"/>
    <property type="match status" value="1"/>
</dbReference>
<dbReference type="PANTHER" id="PTHR42085:SF2">
    <property type="entry name" value="F-BOX DOMAIN-CONTAINING PROTEIN"/>
    <property type="match status" value="1"/>
</dbReference>
<reference evidence="2 3" key="1">
    <citation type="submission" date="2017-12" db="EMBL/GenBank/DDBJ databases">
        <title>Comparative genomics of Botrytis spp.</title>
        <authorList>
            <person name="Valero-Jimenez C.A."/>
            <person name="Tapia P."/>
            <person name="Veloso J."/>
            <person name="Silva-Moreno E."/>
            <person name="Staats M."/>
            <person name="Valdes J.H."/>
            <person name="Van Kan J.A.L."/>
        </authorList>
    </citation>
    <scope>NUCLEOTIDE SEQUENCE [LARGE SCALE GENOMIC DNA]</scope>
    <source>
        <strain evidence="2 3">Bt9001</strain>
    </source>
</reference>
<dbReference type="EMBL" id="PQXH01000067">
    <property type="protein sequence ID" value="TGO13596.1"/>
    <property type="molecule type" value="Genomic_DNA"/>
</dbReference>
<dbReference type="AlphaFoldDB" id="A0A4Z1EMD3"/>
<evidence type="ECO:0008006" key="4">
    <source>
        <dbReference type="Google" id="ProtNLM"/>
    </source>
</evidence>
<organism evidence="2 3">
    <name type="scientific">Botrytis tulipae</name>
    <dbReference type="NCBI Taxonomy" id="87230"/>
    <lineage>
        <taxon>Eukaryota</taxon>
        <taxon>Fungi</taxon>
        <taxon>Dikarya</taxon>
        <taxon>Ascomycota</taxon>
        <taxon>Pezizomycotina</taxon>
        <taxon>Leotiomycetes</taxon>
        <taxon>Helotiales</taxon>
        <taxon>Sclerotiniaceae</taxon>
        <taxon>Botrytis</taxon>
    </lineage>
</organism>
<evidence type="ECO:0000313" key="3">
    <source>
        <dbReference type="Proteomes" id="UP000297777"/>
    </source>
</evidence>